<accession>A0A699I6U3</accession>
<reference evidence="3" key="1">
    <citation type="journal article" date="2019" name="Sci. Rep.">
        <title>Draft genome of Tanacetum cinerariifolium, the natural source of mosquito coil.</title>
        <authorList>
            <person name="Yamashiro T."/>
            <person name="Shiraishi A."/>
            <person name="Satake H."/>
            <person name="Nakayama K."/>
        </authorList>
    </citation>
    <scope>NUCLEOTIDE SEQUENCE</scope>
</reference>
<gene>
    <name evidence="3" type="ORF">Tci_493696</name>
</gene>
<feature type="non-terminal residue" evidence="3">
    <location>
        <position position="315"/>
    </location>
</feature>
<dbReference type="EMBL" id="BKCJ010253465">
    <property type="protein sequence ID" value="GEZ21723.1"/>
    <property type="molecule type" value="Genomic_DNA"/>
</dbReference>
<evidence type="ECO:0000256" key="1">
    <source>
        <dbReference type="SAM" id="MobiDB-lite"/>
    </source>
</evidence>
<feature type="compositionally biased region" description="Polar residues" evidence="1">
    <location>
        <begin position="229"/>
        <end position="238"/>
    </location>
</feature>
<dbReference type="Pfam" id="PF22936">
    <property type="entry name" value="Pol_BBD"/>
    <property type="match status" value="1"/>
</dbReference>
<comment type="caution">
    <text evidence="3">The sequence shown here is derived from an EMBL/GenBank/DDBJ whole genome shotgun (WGS) entry which is preliminary data.</text>
</comment>
<sequence>MQIEDYQYQKKLHEPLVEAKPTAGDYDDALACCVENTVEDRIMDSGASFNATYCKEELERFKQCSGKVRLANDMTLDIAGVGDVVLKTYFGKSWTLKDVRYIPGLKRRLISVGQLDEEGYHVDFEDQQWKVTKGSLVVARGNKRGSLHMVKDWYEQVSFQRQRSRCTKGLHIPKEEWLGMDTSLAHLKVFGCDSFVKVKDVYGEAIKCTFIGNGSDEMRYSFWDTKNMSEGSENSGSFEDSGRSDKEDSEDEAFSKEGGSETPQVQRSTRESRAPVRYSSSANYLLLTENEYQHERRHHKYYGCSRLKKSRMAAK</sequence>
<dbReference type="AlphaFoldDB" id="A0A699I6U3"/>
<organism evidence="3">
    <name type="scientific">Tanacetum cinerariifolium</name>
    <name type="common">Dalmatian daisy</name>
    <name type="synonym">Chrysanthemum cinerariifolium</name>
    <dbReference type="NCBI Taxonomy" id="118510"/>
    <lineage>
        <taxon>Eukaryota</taxon>
        <taxon>Viridiplantae</taxon>
        <taxon>Streptophyta</taxon>
        <taxon>Embryophyta</taxon>
        <taxon>Tracheophyta</taxon>
        <taxon>Spermatophyta</taxon>
        <taxon>Magnoliopsida</taxon>
        <taxon>eudicotyledons</taxon>
        <taxon>Gunneridae</taxon>
        <taxon>Pentapetalae</taxon>
        <taxon>asterids</taxon>
        <taxon>campanulids</taxon>
        <taxon>Asterales</taxon>
        <taxon>Asteraceae</taxon>
        <taxon>Asteroideae</taxon>
        <taxon>Anthemideae</taxon>
        <taxon>Anthemidinae</taxon>
        <taxon>Tanacetum</taxon>
    </lineage>
</organism>
<feature type="region of interest" description="Disordered" evidence="1">
    <location>
        <begin position="229"/>
        <end position="277"/>
    </location>
</feature>
<dbReference type="InterPro" id="IPR054722">
    <property type="entry name" value="PolX-like_BBD"/>
</dbReference>
<evidence type="ECO:0000313" key="3">
    <source>
        <dbReference type="EMBL" id="GEZ21723.1"/>
    </source>
</evidence>
<protein>
    <submittedName>
        <fullName evidence="3">Retrovirus-related Pol polyprotein from transposon TNT 1-94</fullName>
    </submittedName>
</protein>
<proteinExistence type="predicted"/>
<name>A0A699I6U3_TANCI</name>
<feature type="domain" description="Retrovirus-related Pol polyprotein from transposon TNT 1-94-like beta-barrel" evidence="2">
    <location>
        <begin position="42"/>
        <end position="120"/>
    </location>
</feature>
<evidence type="ECO:0000259" key="2">
    <source>
        <dbReference type="Pfam" id="PF22936"/>
    </source>
</evidence>